<dbReference type="RefSeq" id="WP_108777745.1">
    <property type="nucleotide sequence ID" value="NZ_CP029186.1"/>
</dbReference>
<evidence type="ECO:0000313" key="2">
    <source>
        <dbReference type="EMBL" id="AWH85039.1"/>
    </source>
</evidence>
<name>A0A2S1QXH0_9FLAO</name>
<sequence>MKTIRFLFFFIAATAFAQEQTEKEGFKASWYYGIGITGNTGYTISDKLLEAGVKRVPDVMPAIVVGWNAAFSKKFWMNAEFGASGLFRNKKKDGSQLIQAPFRFRVNYVAVEKEKFSVSAGANFSIVGNDLSVWSQDAQVDIDNLNPDNASGYIRLRNTSYFVGPAATFRLIDKGRTFLSLTMGYDFAVSNSKWKSDYVKLNGTVKENGSQFFANLTLPF</sequence>
<evidence type="ECO:0008006" key="4">
    <source>
        <dbReference type="Google" id="ProtNLM"/>
    </source>
</evidence>
<organism evidence="2 3">
    <name type="scientific">Flavobacterium album</name>
    <dbReference type="NCBI Taxonomy" id="2175091"/>
    <lineage>
        <taxon>Bacteria</taxon>
        <taxon>Pseudomonadati</taxon>
        <taxon>Bacteroidota</taxon>
        <taxon>Flavobacteriia</taxon>
        <taxon>Flavobacteriales</taxon>
        <taxon>Flavobacteriaceae</taxon>
        <taxon>Flavobacterium</taxon>
    </lineage>
</organism>
<feature type="signal peptide" evidence="1">
    <location>
        <begin position="1"/>
        <end position="17"/>
    </location>
</feature>
<dbReference type="OrthoDB" id="1357163at2"/>
<dbReference type="KEGG" id="falb:HYN59_07825"/>
<reference evidence="2 3" key="1">
    <citation type="submission" date="2018-04" db="EMBL/GenBank/DDBJ databases">
        <title>Genome sequencing of Flavobacterium sp. HYN0059.</title>
        <authorList>
            <person name="Yi H."/>
            <person name="Baek C."/>
        </authorList>
    </citation>
    <scope>NUCLEOTIDE SEQUENCE [LARGE SCALE GENOMIC DNA]</scope>
    <source>
        <strain evidence="2 3">HYN0059</strain>
    </source>
</reference>
<protein>
    <recommendedName>
        <fullName evidence="4">Outer membrane protein beta-barrel domain-containing protein</fullName>
    </recommendedName>
</protein>
<dbReference type="AlphaFoldDB" id="A0A2S1QXH0"/>
<keyword evidence="3" id="KW-1185">Reference proteome</keyword>
<keyword evidence="1" id="KW-0732">Signal</keyword>
<accession>A0A2S1QXH0</accession>
<proteinExistence type="predicted"/>
<dbReference type="EMBL" id="CP029186">
    <property type="protein sequence ID" value="AWH85039.1"/>
    <property type="molecule type" value="Genomic_DNA"/>
</dbReference>
<dbReference type="Proteomes" id="UP000244929">
    <property type="component" value="Chromosome"/>
</dbReference>
<evidence type="ECO:0000256" key="1">
    <source>
        <dbReference type="SAM" id="SignalP"/>
    </source>
</evidence>
<evidence type="ECO:0000313" key="3">
    <source>
        <dbReference type="Proteomes" id="UP000244929"/>
    </source>
</evidence>
<gene>
    <name evidence="2" type="ORF">HYN59_07825</name>
</gene>
<feature type="chain" id="PRO_5015558650" description="Outer membrane protein beta-barrel domain-containing protein" evidence="1">
    <location>
        <begin position="18"/>
        <end position="220"/>
    </location>
</feature>